<dbReference type="GO" id="GO:0005886">
    <property type="term" value="C:plasma membrane"/>
    <property type="evidence" value="ECO:0007669"/>
    <property type="project" value="UniProtKB-SubCell"/>
</dbReference>
<feature type="transmembrane region" description="Helical" evidence="15">
    <location>
        <begin position="187"/>
        <end position="207"/>
    </location>
</feature>
<dbReference type="CDD" id="cd06186">
    <property type="entry name" value="NOX_Duox_like_FAD_NADP"/>
    <property type="match status" value="1"/>
</dbReference>
<evidence type="ECO:0000256" key="11">
    <source>
        <dbReference type="ARBA" id="ARBA00023136"/>
    </source>
</evidence>
<dbReference type="InterPro" id="IPR013121">
    <property type="entry name" value="Fe_red_NAD-bd_6"/>
</dbReference>
<dbReference type="SUPFAM" id="SSF63380">
    <property type="entry name" value="Riboflavin synthase domain-like"/>
    <property type="match status" value="1"/>
</dbReference>
<dbReference type="GO" id="GO:0015677">
    <property type="term" value="P:copper ion import"/>
    <property type="evidence" value="ECO:0007669"/>
    <property type="project" value="TreeGrafter"/>
</dbReference>
<evidence type="ECO:0000256" key="7">
    <source>
        <dbReference type="ARBA" id="ARBA00022982"/>
    </source>
</evidence>
<evidence type="ECO:0000256" key="14">
    <source>
        <dbReference type="SAM" id="MobiDB-lite"/>
    </source>
</evidence>
<comment type="similarity">
    <text evidence="2">Belongs to the ferric reductase (FRE) family.</text>
</comment>
<evidence type="ECO:0000313" key="17">
    <source>
        <dbReference type="EMBL" id="KJX97912.1"/>
    </source>
</evidence>
<dbReference type="GO" id="GO:0052851">
    <property type="term" value="F:ferric-chelate reductase (NADPH) activity"/>
    <property type="evidence" value="ECO:0007669"/>
    <property type="project" value="UniProtKB-EC"/>
</dbReference>
<keyword evidence="18" id="KW-1185">Reference proteome</keyword>
<evidence type="ECO:0000256" key="5">
    <source>
        <dbReference type="ARBA" id="ARBA00022475"/>
    </source>
</evidence>
<organism evidence="17 18">
    <name type="scientific">Zymoseptoria brevis</name>
    <dbReference type="NCBI Taxonomy" id="1047168"/>
    <lineage>
        <taxon>Eukaryota</taxon>
        <taxon>Fungi</taxon>
        <taxon>Dikarya</taxon>
        <taxon>Ascomycota</taxon>
        <taxon>Pezizomycotina</taxon>
        <taxon>Dothideomycetes</taxon>
        <taxon>Dothideomycetidae</taxon>
        <taxon>Mycosphaerellales</taxon>
        <taxon>Mycosphaerellaceae</taxon>
        <taxon>Zymoseptoria</taxon>
    </lineage>
</organism>
<evidence type="ECO:0000256" key="1">
    <source>
        <dbReference type="ARBA" id="ARBA00004651"/>
    </source>
</evidence>
<dbReference type="Pfam" id="PF08022">
    <property type="entry name" value="FAD_binding_8"/>
    <property type="match status" value="1"/>
</dbReference>
<comment type="caution">
    <text evidence="17">The sequence shown here is derived from an EMBL/GenBank/DDBJ whole genome shotgun (WGS) entry which is preliminary data.</text>
</comment>
<evidence type="ECO:0000256" key="9">
    <source>
        <dbReference type="ARBA" id="ARBA00023002"/>
    </source>
</evidence>
<dbReference type="PANTHER" id="PTHR32361:SF9">
    <property type="entry name" value="FERRIC REDUCTASE TRANSMEMBRANE COMPONENT 3-RELATED"/>
    <property type="match status" value="1"/>
</dbReference>
<dbReference type="Pfam" id="PF08030">
    <property type="entry name" value="NAD_binding_6"/>
    <property type="match status" value="1"/>
</dbReference>
<evidence type="ECO:0000256" key="12">
    <source>
        <dbReference type="ARBA" id="ARBA00023180"/>
    </source>
</evidence>
<feature type="transmembrane region" description="Helical" evidence="15">
    <location>
        <begin position="29"/>
        <end position="46"/>
    </location>
</feature>
<feature type="transmembrane region" description="Helical" evidence="15">
    <location>
        <begin position="227"/>
        <end position="244"/>
    </location>
</feature>
<dbReference type="Proteomes" id="UP000033647">
    <property type="component" value="Unassembled WGS sequence"/>
</dbReference>
<dbReference type="STRING" id="1047168.A0A0F4GLF4"/>
<reference evidence="17 18" key="1">
    <citation type="submission" date="2015-03" db="EMBL/GenBank/DDBJ databases">
        <title>RNA-seq based gene annotation and comparative genomics of four Zymoseptoria species reveal species-specific pathogenicity related genes and transposable element activity.</title>
        <authorList>
            <person name="Grandaubert J."/>
            <person name="Bhattacharyya A."/>
            <person name="Stukenbrock E.H."/>
        </authorList>
    </citation>
    <scope>NUCLEOTIDE SEQUENCE [LARGE SCALE GENOMIC DNA]</scope>
    <source>
        <strain evidence="17 18">Zb18110</strain>
    </source>
</reference>
<feature type="region of interest" description="Disordered" evidence="14">
    <location>
        <begin position="505"/>
        <end position="554"/>
    </location>
</feature>
<evidence type="ECO:0000256" key="4">
    <source>
        <dbReference type="ARBA" id="ARBA00022448"/>
    </source>
</evidence>
<sequence>MKGHMGHMDMSGAMNMGGGLSNEEYARRYWYGIAGCVGLLAVIRVAKSLQTRWRLSESRRDHPSIPSRPQSRLSKAYATATAACREVLYPQPVHFTGRFSRFFTPLPIGRWLLLIIYWIVLLSFLWQNNIIPKDDPLYLYRWDKVGYRAAWLSVTQVPFIYLLSCKFNPISLLTGISYERFNWLHRWAARTLWLTVIVHWSFFYHSWSIYGIVDKQIAFMPMIKWGFGAWGILTWMLLSGFGFFRHLSHELFVLQHIAGAAALLWVLHTHVPTKAAYNIWMAVAFLTFDWGARLIHGVLQNTHILGRLNSKIPGYSTRLEPLPGNVVRVTIESVDFTWKTGQHCFLNMPRLRPFESHPYTIANVADLESNGQRTMTLLIQARAGFSRTLWKTAIKHDGTDRRFRAFLSGPWGSPPILSQYETVVLIACSSGASFIIPLLQDLARNSGCVGNVELHWIIREEEHFSWFRDELITLVEQSHSTLLKPQIHIHITRPSDRTAVFSNQVAEPSPSKPEPRCTSTEVEVEEISLSTRTSTASVPSMENEKSPLTPRPERAARTASINMSYGGRPSLDSMIRPAMESALGETAVIVCGSTSITAQSRTYVANLSDERAVHKGTGAQGIMLFTETYGW</sequence>
<feature type="transmembrane region" description="Helical" evidence="15">
    <location>
        <begin position="277"/>
        <end position="299"/>
    </location>
</feature>
<keyword evidence="5" id="KW-1003">Cell membrane</keyword>
<evidence type="ECO:0000256" key="6">
    <source>
        <dbReference type="ARBA" id="ARBA00022692"/>
    </source>
</evidence>
<keyword evidence="7" id="KW-0249">Electron transport</keyword>
<feature type="domain" description="FAD-binding FR-type" evidence="16">
    <location>
        <begin position="309"/>
        <end position="417"/>
    </location>
</feature>
<dbReference type="SFLD" id="SFLDG01168">
    <property type="entry name" value="Ferric_reductase_subgroup_(FRE"/>
    <property type="match status" value="1"/>
</dbReference>
<comment type="catalytic activity">
    <reaction evidence="13">
        <text>2 a Fe(II)-siderophore + NADP(+) + H(+) = 2 a Fe(III)-siderophore + NADPH</text>
        <dbReference type="Rhea" id="RHEA:28795"/>
        <dbReference type="Rhea" id="RHEA-COMP:11342"/>
        <dbReference type="Rhea" id="RHEA-COMP:11344"/>
        <dbReference type="ChEBI" id="CHEBI:15378"/>
        <dbReference type="ChEBI" id="CHEBI:29033"/>
        <dbReference type="ChEBI" id="CHEBI:29034"/>
        <dbReference type="ChEBI" id="CHEBI:57783"/>
        <dbReference type="ChEBI" id="CHEBI:58349"/>
        <dbReference type="EC" id="1.16.1.9"/>
    </reaction>
</comment>
<keyword evidence="4" id="KW-0813">Transport</keyword>
<proteinExistence type="inferred from homology"/>
<dbReference type="InterPro" id="IPR013130">
    <property type="entry name" value="Fe3_Rdtase_TM_dom"/>
</dbReference>
<dbReference type="GO" id="GO:0006879">
    <property type="term" value="P:intracellular iron ion homeostasis"/>
    <property type="evidence" value="ECO:0007669"/>
    <property type="project" value="TreeGrafter"/>
</dbReference>
<dbReference type="SUPFAM" id="SSF52343">
    <property type="entry name" value="Ferredoxin reductase-like, C-terminal NADP-linked domain"/>
    <property type="match status" value="1"/>
</dbReference>
<keyword evidence="6 15" id="KW-0812">Transmembrane</keyword>
<gene>
    <name evidence="17" type="ORF">TI39_contig453g00037</name>
</gene>
<evidence type="ECO:0000256" key="13">
    <source>
        <dbReference type="ARBA" id="ARBA00048483"/>
    </source>
</evidence>
<feature type="transmembrane region" description="Helical" evidence="15">
    <location>
        <begin position="108"/>
        <end position="126"/>
    </location>
</feature>
<evidence type="ECO:0000256" key="3">
    <source>
        <dbReference type="ARBA" id="ARBA00012668"/>
    </source>
</evidence>
<keyword evidence="8 15" id="KW-1133">Transmembrane helix</keyword>
<dbReference type="InterPro" id="IPR051410">
    <property type="entry name" value="Ferric/Cupric_Reductase"/>
</dbReference>
<accession>A0A0F4GLF4</accession>
<dbReference type="InterPro" id="IPR017927">
    <property type="entry name" value="FAD-bd_FR_type"/>
</dbReference>
<dbReference type="AlphaFoldDB" id="A0A0F4GLF4"/>
<dbReference type="Gene3D" id="3.40.50.80">
    <property type="entry name" value="Nucleotide-binding domain of ferredoxin-NADP reductase (FNR) module"/>
    <property type="match status" value="1"/>
</dbReference>
<evidence type="ECO:0000313" key="18">
    <source>
        <dbReference type="Proteomes" id="UP000033647"/>
    </source>
</evidence>
<feature type="compositionally biased region" description="Polar residues" evidence="14">
    <location>
        <begin position="528"/>
        <end position="540"/>
    </location>
</feature>
<dbReference type="EC" id="1.16.1.9" evidence="3"/>
<evidence type="ECO:0000256" key="8">
    <source>
        <dbReference type="ARBA" id="ARBA00022989"/>
    </source>
</evidence>
<dbReference type="GO" id="GO:0006826">
    <property type="term" value="P:iron ion transport"/>
    <property type="evidence" value="ECO:0007669"/>
    <property type="project" value="UniProtKB-ARBA"/>
</dbReference>
<dbReference type="InterPro" id="IPR017938">
    <property type="entry name" value="Riboflavin_synthase-like_b-brl"/>
</dbReference>
<name>A0A0F4GLF4_9PEZI</name>
<comment type="subcellular location">
    <subcellularLocation>
        <location evidence="1">Cell membrane</location>
        <topology evidence="1">Multi-pass membrane protein</topology>
    </subcellularLocation>
</comment>
<evidence type="ECO:0000256" key="15">
    <source>
        <dbReference type="SAM" id="Phobius"/>
    </source>
</evidence>
<keyword evidence="12" id="KW-0325">Glycoprotein</keyword>
<feature type="transmembrane region" description="Helical" evidence="15">
    <location>
        <begin position="251"/>
        <end position="271"/>
    </location>
</feature>
<keyword evidence="10" id="KW-0406">Ion transport</keyword>
<dbReference type="PROSITE" id="PS51384">
    <property type="entry name" value="FAD_FR"/>
    <property type="match status" value="1"/>
</dbReference>
<dbReference type="PANTHER" id="PTHR32361">
    <property type="entry name" value="FERRIC/CUPRIC REDUCTASE TRANSMEMBRANE COMPONENT"/>
    <property type="match status" value="1"/>
</dbReference>
<dbReference type="Pfam" id="PF01794">
    <property type="entry name" value="Ferric_reduct"/>
    <property type="match status" value="1"/>
</dbReference>
<dbReference type="InterPro" id="IPR013112">
    <property type="entry name" value="FAD-bd_8"/>
</dbReference>
<protein>
    <recommendedName>
        <fullName evidence="3">ferric-chelate reductase (NADPH)</fullName>
        <ecNumber evidence="3">1.16.1.9</ecNumber>
    </recommendedName>
</protein>
<dbReference type="EMBL" id="LAFY01000445">
    <property type="protein sequence ID" value="KJX97912.1"/>
    <property type="molecule type" value="Genomic_DNA"/>
</dbReference>
<dbReference type="SFLD" id="SFLDS00052">
    <property type="entry name" value="Ferric_Reductase_Domain"/>
    <property type="match status" value="1"/>
</dbReference>
<keyword evidence="9" id="KW-0560">Oxidoreductase</keyword>
<keyword evidence="11 15" id="KW-0472">Membrane</keyword>
<evidence type="ECO:0000256" key="2">
    <source>
        <dbReference type="ARBA" id="ARBA00006278"/>
    </source>
</evidence>
<dbReference type="OrthoDB" id="3944240at2759"/>
<evidence type="ECO:0000259" key="16">
    <source>
        <dbReference type="PROSITE" id="PS51384"/>
    </source>
</evidence>
<dbReference type="InterPro" id="IPR039261">
    <property type="entry name" value="FNR_nucleotide-bd"/>
</dbReference>
<evidence type="ECO:0000256" key="10">
    <source>
        <dbReference type="ARBA" id="ARBA00023065"/>
    </source>
</evidence>